<reference evidence="1" key="1">
    <citation type="submission" date="2023-03" db="EMBL/GenBank/DDBJ databases">
        <title>Actinoallomurus iriomotensis NBRC 103684.</title>
        <authorList>
            <person name="Ichikawa N."/>
            <person name="Sato H."/>
            <person name="Tonouchi N."/>
        </authorList>
    </citation>
    <scope>NUCLEOTIDE SEQUENCE</scope>
    <source>
        <strain evidence="1">NBRC 103684</strain>
    </source>
</reference>
<gene>
    <name evidence="1" type="ORF">Airi02_031090</name>
</gene>
<name>A0A9W6S4D9_9ACTN</name>
<sequence>MTAAWVAGTTRARALARRCAGPDVARRVASSPALEGALARLDATPYRRGVRPGQSLVEAQHALLGTLLWQVRVLAGWLPGTGAAALRALAGWFEIANVDALVSGGPFFELGTMATAWSDLRNAPDLRRALAASPWGDPGGDDARSIQLRMRTQWARRVAAISPDTRPWAAGALALLVARERFAEERPVPEPPADLVGRRTVRAGDLAEFGRRLPDHAAWALQGVRHPADLWAAETRWWSRLERDGRALLSGARLDLGPVLGAVAVLAADARRVRAALELASRGGHPREAFDAVMA</sequence>
<organism evidence="1 2">
    <name type="scientific">Actinoallomurus iriomotensis</name>
    <dbReference type="NCBI Taxonomy" id="478107"/>
    <lineage>
        <taxon>Bacteria</taxon>
        <taxon>Bacillati</taxon>
        <taxon>Actinomycetota</taxon>
        <taxon>Actinomycetes</taxon>
        <taxon>Streptosporangiales</taxon>
        <taxon>Thermomonosporaceae</taxon>
        <taxon>Actinoallomurus</taxon>
    </lineage>
</organism>
<dbReference type="Proteomes" id="UP001165074">
    <property type="component" value="Unassembled WGS sequence"/>
</dbReference>
<evidence type="ECO:0000313" key="1">
    <source>
        <dbReference type="EMBL" id="GLY85180.1"/>
    </source>
</evidence>
<keyword evidence="2" id="KW-1185">Reference proteome</keyword>
<accession>A0A9W6S4D9</accession>
<dbReference type="AlphaFoldDB" id="A0A9W6S4D9"/>
<dbReference type="EMBL" id="BSTK01000004">
    <property type="protein sequence ID" value="GLY85180.1"/>
    <property type="molecule type" value="Genomic_DNA"/>
</dbReference>
<protein>
    <submittedName>
        <fullName evidence="1">Uncharacterized protein</fullName>
    </submittedName>
</protein>
<dbReference type="RefSeq" id="WP_285571871.1">
    <property type="nucleotide sequence ID" value="NZ_BSTK01000004.1"/>
</dbReference>
<evidence type="ECO:0000313" key="2">
    <source>
        <dbReference type="Proteomes" id="UP001165074"/>
    </source>
</evidence>
<comment type="caution">
    <text evidence="1">The sequence shown here is derived from an EMBL/GenBank/DDBJ whole genome shotgun (WGS) entry which is preliminary data.</text>
</comment>
<proteinExistence type="predicted"/>